<comment type="caution">
    <text evidence="3">The sequence shown here is derived from an EMBL/GenBank/DDBJ whole genome shotgun (WGS) entry which is preliminary data.</text>
</comment>
<dbReference type="Pfam" id="PF01648">
    <property type="entry name" value="ACPS"/>
    <property type="match status" value="1"/>
</dbReference>
<evidence type="ECO:0000256" key="1">
    <source>
        <dbReference type="ARBA" id="ARBA00022679"/>
    </source>
</evidence>
<accession>A0A318R6J7</accession>
<dbReference type="InterPro" id="IPR037143">
    <property type="entry name" value="4-PPantetheinyl_Trfase_dom_sf"/>
</dbReference>
<evidence type="ECO:0000259" key="2">
    <source>
        <dbReference type="Pfam" id="PF01648"/>
    </source>
</evidence>
<protein>
    <submittedName>
        <fullName evidence="3">4-phosphopantetheinyl transferase</fullName>
    </submittedName>
</protein>
<keyword evidence="1 3" id="KW-0808">Transferase</keyword>
<dbReference type="OrthoDB" id="553384at2"/>
<dbReference type="GO" id="GO:0008897">
    <property type="term" value="F:holo-[acyl-carrier-protein] synthase activity"/>
    <property type="evidence" value="ECO:0007669"/>
    <property type="project" value="InterPro"/>
</dbReference>
<evidence type="ECO:0000313" key="4">
    <source>
        <dbReference type="Proteomes" id="UP000247807"/>
    </source>
</evidence>
<dbReference type="InterPro" id="IPR008278">
    <property type="entry name" value="4-PPantetheinyl_Trfase_dom"/>
</dbReference>
<dbReference type="Proteomes" id="UP000247807">
    <property type="component" value="Unassembled WGS sequence"/>
</dbReference>
<evidence type="ECO:0000313" key="3">
    <source>
        <dbReference type="EMBL" id="PYE03883.1"/>
    </source>
</evidence>
<gene>
    <name evidence="3" type="ORF">DNJ73_00695</name>
</gene>
<dbReference type="Gene3D" id="3.90.470.20">
    <property type="entry name" value="4'-phosphopantetheinyl transferase domain"/>
    <property type="match status" value="1"/>
</dbReference>
<sequence>MPSELLPISSDEKKWVNQLTTNRGWIYHFSRGCVRNVMSEISGLDPLEIPLKADPGKPPLLAEGWGHISISHCSDALLIGWSAGKIGVDLERRDRKIKAQKLSRRFFTKSENYELENLNPSETNEQVLRRWVVKEAAIKWQSAKISTNISQWIWTNNSSFVSHKKLGHHLKVYNQSYKKWIFTIALNTDLKINNPILCIH</sequence>
<dbReference type="EMBL" id="QJUE01000001">
    <property type="protein sequence ID" value="PYE03883.1"/>
    <property type="molecule type" value="Genomic_DNA"/>
</dbReference>
<reference evidence="3 4" key="1">
    <citation type="journal article" date="2018" name="Appl. Environ. Microbiol.">
        <title>Genome rearrangement shapes Prochlorococcus ecological adaptation.</title>
        <authorList>
            <person name="Yan W."/>
            <person name="Wei S."/>
            <person name="Wang Q."/>
            <person name="Xiao X."/>
            <person name="Zeng Q."/>
            <person name="Jiao N."/>
            <person name="Zhang R."/>
        </authorList>
    </citation>
    <scope>NUCLEOTIDE SEQUENCE [LARGE SCALE GENOMIC DNA]</scope>
    <source>
        <strain evidence="3 4">XMU1408</strain>
    </source>
</reference>
<organism evidence="3 4">
    <name type="scientific">Prochlorococcus marinus XMU1408</name>
    <dbReference type="NCBI Taxonomy" id="2213228"/>
    <lineage>
        <taxon>Bacteria</taxon>
        <taxon>Bacillati</taxon>
        <taxon>Cyanobacteriota</taxon>
        <taxon>Cyanophyceae</taxon>
        <taxon>Synechococcales</taxon>
        <taxon>Prochlorococcaceae</taxon>
        <taxon>Prochlorococcus</taxon>
    </lineage>
</organism>
<name>A0A318R6J7_PROMR</name>
<dbReference type="GO" id="GO:0000287">
    <property type="term" value="F:magnesium ion binding"/>
    <property type="evidence" value="ECO:0007669"/>
    <property type="project" value="InterPro"/>
</dbReference>
<feature type="domain" description="4'-phosphopantetheinyl transferase" evidence="2">
    <location>
        <begin position="86"/>
        <end position="156"/>
    </location>
</feature>
<dbReference type="AlphaFoldDB" id="A0A318R6J7"/>
<proteinExistence type="predicted"/>
<dbReference type="SUPFAM" id="SSF56214">
    <property type="entry name" value="4'-phosphopantetheinyl transferase"/>
    <property type="match status" value="1"/>
</dbReference>